<sequence length="501" mass="55935">MRDFCLGRAIGNPHDLRPRIALNGGFTFPPNASKYNTPKSVMSTRSHQGCWTCKRRRRRCDNARPSCQNCVQRGVTCEGYEVRLRWGTGIASRGHFTGADKPVKNSVPARQKGRQRDLSKERKRRVELEGDSAETSSEAESVGSQRVVEDEALFNEFMNNGFNVLHSTTARDTMLHSRLPQLCQESSALYSICIAFQLALSSTVSSQFCKYFDTALWTFRSELECSTTLSDGTLTSGLLLCSIGLMHGLPWTMHLEGMHKILQSQGLGDLHHHSTPTQFRIHLLEVMGVLDMACFSVGRKAPEIGIWRQYCQPAVPRHGIESVSGLPRTLLDILAGIGAETTERTLWDWPGESGSFLQCYLWEAHRLAGILALRKQANTSSTPIADNISAWRQPAKCPADTSVLVARILASLDALRLASIERPTEDAHIMNAIVFPMFVAGSEVGIMCHKPEWQQIIRKGLLGSHQCETLLSLLEELWKKEDPNLSVHELARQKRLEMGLI</sequence>
<dbReference type="EMBL" id="HG793153">
    <property type="protein sequence ID" value="CRL26861.1"/>
    <property type="molecule type" value="Genomic_DNA"/>
</dbReference>
<dbReference type="GO" id="GO:0005634">
    <property type="term" value="C:nucleus"/>
    <property type="evidence" value="ECO:0007669"/>
    <property type="project" value="UniProtKB-SubCell"/>
</dbReference>
<feature type="region of interest" description="Disordered" evidence="6">
    <location>
        <begin position="95"/>
        <end position="144"/>
    </location>
</feature>
<dbReference type="Pfam" id="PF00172">
    <property type="entry name" value="Zn_clus"/>
    <property type="match status" value="1"/>
</dbReference>
<evidence type="ECO:0000256" key="5">
    <source>
        <dbReference type="ARBA" id="ARBA00023242"/>
    </source>
</evidence>
<dbReference type="PROSITE" id="PS50048">
    <property type="entry name" value="ZN2_CY6_FUNGAL_2"/>
    <property type="match status" value="1"/>
</dbReference>
<keyword evidence="5" id="KW-0539">Nucleus</keyword>
<evidence type="ECO:0000256" key="3">
    <source>
        <dbReference type="ARBA" id="ARBA00023125"/>
    </source>
</evidence>
<dbReference type="GO" id="GO:0000981">
    <property type="term" value="F:DNA-binding transcription factor activity, RNA polymerase II-specific"/>
    <property type="evidence" value="ECO:0007669"/>
    <property type="project" value="InterPro"/>
</dbReference>
<reference evidence="8 9" key="1">
    <citation type="journal article" date="2014" name="Nat. Commun.">
        <title>Multiple recent horizontal transfers of a large genomic region in cheese making fungi.</title>
        <authorList>
            <person name="Cheeseman K."/>
            <person name="Ropars J."/>
            <person name="Renault P."/>
            <person name="Dupont J."/>
            <person name="Gouzy J."/>
            <person name="Branca A."/>
            <person name="Abraham A.L."/>
            <person name="Ceppi M."/>
            <person name="Conseiller E."/>
            <person name="Debuchy R."/>
            <person name="Malagnac F."/>
            <person name="Goarin A."/>
            <person name="Silar P."/>
            <person name="Lacoste S."/>
            <person name="Sallet E."/>
            <person name="Bensimon A."/>
            <person name="Giraud T."/>
            <person name="Brygoo Y."/>
        </authorList>
    </citation>
    <scope>NUCLEOTIDE SEQUENCE [LARGE SCALE GENOMIC DNA]</scope>
    <source>
        <strain evidence="9">FM 013</strain>
    </source>
</reference>
<gene>
    <name evidence="8" type="ORF">PCAMFM013_S020g000020</name>
</gene>
<keyword evidence="3" id="KW-0238">DNA-binding</keyword>
<evidence type="ECO:0000256" key="6">
    <source>
        <dbReference type="SAM" id="MobiDB-lite"/>
    </source>
</evidence>
<dbReference type="Proteomes" id="UP000053732">
    <property type="component" value="Unassembled WGS sequence"/>
</dbReference>
<feature type="domain" description="Zn(2)-C6 fungal-type" evidence="7">
    <location>
        <begin position="49"/>
        <end position="77"/>
    </location>
</feature>
<dbReference type="InterPro" id="IPR036864">
    <property type="entry name" value="Zn2-C6_fun-type_DNA-bd_sf"/>
</dbReference>
<evidence type="ECO:0000256" key="2">
    <source>
        <dbReference type="ARBA" id="ARBA00023015"/>
    </source>
</evidence>
<evidence type="ECO:0000313" key="8">
    <source>
        <dbReference type="EMBL" id="CRL26861.1"/>
    </source>
</evidence>
<evidence type="ECO:0000256" key="4">
    <source>
        <dbReference type="ARBA" id="ARBA00023163"/>
    </source>
</evidence>
<dbReference type="PANTHER" id="PTHR37534">
    <property type="entry name" value="TRANSCRIPTIONAL ACTIVATOR PROTEIN UGA3"/>
    <property type="match status" value="1"/>
</dbReference>
<dbReference type="STRING" id="1429867.A0A0G4PL31"/>
<feature type="compositionally biased region" description="Basic and acidic residues" evidence="6">
    <location>
        <begin position="114"/>
        <end position="128"/>
    </location>
</feature>
<comment type="subcellular location">
    <subcellularLocation>
        <location evidence="1">Nucleus</location>
    </subcellularLocation>
</comment>
<accession>A0A0G4PL31</accession>
<proteinExistence type="predicted"/>
<evidence type="ECO:0000256" key="1">
    <source>
        <dbReference type="ARBA" id="ARBA00004123"/>
    </source>
</evidence>
<dbReference type="Gene3D" id="4.10.240.10">
    <property type="entry name" value="Zn(2)-C6 fungal-type DNA-binding domain"/>
    <property type="match status" value="1"/>
</dbReference>
<dbReference type="GO" id="GO:0045944">
    <property type="term" value="P:positive regulation of transcription by RNA polymerase II"/>
    <property type="evidence" value="ECO:0007669"/>
    <property type="project" value="TreeGrafter"/>
</dbReference>
<evidence type="ECO:0000313" key="9">
    <source>
        <dbReference type="Proteomes" id="UP000053732"/>
    </source>
</evidence>
<evidence type="ECO:0000259" key="7">
    <source>
        <dbReference type="PROSITE" id="PS50048"/>
    </source>
</evidence>
<protein>
    <submittedName>
        <fullName evidence="8">Fungal transcriptional regulatory protein, N-terminal</fullName>
    </submittedName>
</protein>
<dbReference type="SUPFAM" id="SSF57701">
    <property type="entry name" value="Zn2/Cys6 DNA-binding domain"/>
    <property type="match status" value="1"/>
</dbReference>
<dbReference type="AlphaFoldDB" id="A0A0G4PL31"/>
<keyword evidence="9" id="KW-1185">Reference proteome</keyword>
<dbReference type="GO" id="GO:0000976">
    <property type="term" value="F:transcription cis-regulatory region binding"/>
    <property type="evidence" value="ECO:0007669"/>
    <property type="project" value="TreeGrafter"/>
</dbReference>
<feature type="compositionally biased region" description="Polar residues" evidence="6">
    <location>
        <begin position="133"/>
        <end position="144"/>
    </location>
</feature>
<dbReference type="Pfam" id="PF11951">
    <property type="entry name" value="Fungal_trans_2"/>
    <property type="match status" value="1"/>
</dbReference>
<dbReference type="CDD" id="cd00067">
    <property type="entry name" value="GAL4"/>
    <property type="match status" value="1"/>
</dbReference>
<dbReference type="PANTHER" id="PTHR37534:SF44">
    <property type="entry name" value="ZN(II)2CYS6 TRANSCRIPTION FACTOR (EUROFUNG)"/>
    <property type="match status" value="1"/>
</dbReference>
<organism evidence="8 9">
    <name type="scientific">Penicillium camemberti (strain FM 013)</name>
    <dbReference type="NCBI Taxonomy" id="1429867"/>
    <lineage>
        <taxon>Eukaryota</taxon>
        <taxon>Fungi</taxon>
        <taxon>Dikarya</taxon>
        <taxon>Ascomycota</taxon>
        <taxon>Pezizomycotina</taxon>
        <taxon>Eurotiomycetes</taxon>
        <taxon>Eurotiomycetidae</taxon>
        <taxon>Eurotiales</taxon>
        <taxon>Aspergillaceae</taxon>
        <taxon>Penicillium</taxon>
    </lineage>
</organism>
<dbReference type="PROSITE" id="PS00463">
    <property type="entry name" value="ZN2_CY6_FUNGAL_1"/>
    <property type="match status" value="1"/>
</dbReference>
<dbReference type="InterPro" id="IPR021858">
    <property type="entry name" value="Fun_TF"/>
</dbReference>
<dbReference type="SMART" id="SM00066">
    <property type="entry name" value="GAL4"/>
    <property type="match status" value="1"/>
</dbReference>
<dbReference type="InterPro" id="IPR001138">
    <property type="entry name" value="Zn2Cys6_DnaBD"/>
</dbReference>
<name>A0A0G4PL31_PENC3</name>
<keyword evidence="4" id="KW-0804">Transcription</keyword>
<dbReference type="GO" id="GO:0008270">
    <property type="term" value="F:zinc ion binding"/>
    <property type="evidence" value="ECO:0007669"/>
    <property type="project" value="InterPro"/>
</dbReference>
<keyword evidence="2" id="KW-0805">Transcription regulation</keyword>